<reference evidence="1" key="1">
    <citation type="journal article" date="2023" name="Plant J.">
        <title>The genome of the king protea, Protea cynaroides.</title>
        <authorList>
            <person name="Chang J."/>
            <person name="Duong T.A."/>
            <person name="Schoeman C."/>
            <person name="Ma X."/>
            <person name="Roodt D."/>
            <person name="Barker N."/>
            <person name="Li Z."/>
            <person name="Van de Peer Y."/>
            <person name="Mizrachi E."/>
        </authorList>
    </citation>
    <scope>NUCLEOTIDE SEQUENCE</scope>
    <source>
        <tissue evidence="1">Young leaves</tissue>
    </source>
</reference>
<protein>
    <submittedName>
        <fullName evidence="1">Uncharacterized protein</fullName>
    </submittedName>
</protein>
<comment type="caution">
    <text evidence="1">The sequence shown here is derived from an EMBL/GenBank/DDBJ whole genome shotgun (WGS) entry which is preliminary data.</text>
</comment>
<dbReference type="Proteomes" id="UP001141806">
    <property type="component" value="Unassembled WGS sequence"/>
</dbReference>
<gene>
    <name evidence="1" type="ORF">NE237_028578</name>
</gene>
<accession>A0A9Q0GRF6</accession>
<dbReference type="AlphaFoldDB" id="A0A9Q0GRF6"/>
<evidence type="ECO:0000313" key="1">
    <source>
        <dbReference type="EMBL" id="KAJ4951746.1"/>
    </source>
</evidence>
<keyword evidence="2" id="KW-1185">Reference proteome</keyword>
<evidence type="ECO:0000313" key="2">
    <source>
        <dbReference type="Proteomes" id="UP001141806"/>
    </source>
</evidence>
<sequence>MNFESCKYYSLARFRIGPTKFKPGYNWILAGNYLTGVGPRHVDEAGDYLLVSEDASPAPDSGNLQIVELFFPEWLEDNAYPTSKLLLPSEEHYCESVVFYYINLGVRFNREEDDVPASRFITASTPAGSRLCFCIFNFRSPNSHFWISDRFRILTPSSFNPSLRFDFRCVAWITRTH</sequence>
<proteinExistence type="predicted"/>
<name>A0A9Q0GRF6_9MAGN</name>
<dbReference type="EMBL" id="JAMYWD010000012">
    <property type="protein sequence ID" value="KAJ4951746.1"/>
    <property type="molecule type" value="Genomic_DNA"/>
</dbReference>
<organism evidence="1 2">
    <name type="scientific">Protea cynaroides</name>
    <dbReference type="NCBI Taxonomy" id="273540"/>
    <lineage>
        <taxon>Eukaryota</taxon>
        <taxon>Viridiplantae</taxon>
        <taxon>Streptophyta</taxon>
        <taxon>Embryophyta</taxon>
        <taxon>Tracheophyta</taxon>
        <taxon>Spermatophyta</taxon>
        <taxon>Magnoliopsida</taxon>
        <taxon>Proteales</taxon>
        <taxon>Proteaceae</taxon>
        <taxon>Protea</taxon>
    </lineage>
</organism>